<protein>
    <submittedName>
        <fullName evidence="1">Uncharacterized protein</fullName>
    </submittedName>
</protein>
<accession>A0ABW9KTV0</accession>
<reference evidence="1 2" key="1">
    <citation type="submission" date="2024-12" db="EMBL/GenBank/DDBJ databases">
        <authorList>
            <person name="Alaofin S."/>
            <person name="Velasco D."/>
            <person name="Li D."/>
            <person name="Baldwin T."/>
            <person name="Liu Z."/>
            <person name="Schachterle J.K."/>
        </authorList>
    </citation>
    <scope>NUCLEOTIDE SEQUENCE [LARGE SCALE GENOMIC DNA]</scope>
    <source>
        <strain evidence="1 2">B1</strain>
    </source>
</reference>
<keyword evidence="2" id="KW-1185">Reference proteome</keyword>
<name>A0ABW9KTV0_XANCT</name>
<dbReference type="Proteomes" id="UP001635788">
    <property type="component" value="Unassembled WGS sequence"/>
</dbReference>
<gene>
    <name evidence="1" type="ORF">ACK3FC_06410</name>
</gene>
<organism evidence="1 2">
    <name type="scientific">Xanthomonas translucens pv. translucens</name>
    <dbReference type="NCBI Taxonomy" id="134875"/>
    <lineage>
        <taxon>Bacteria</taxon>
        <taxon>Pseudomonadati</taxon>
        <taxon>Pseudomonadota</taxon>
        <taxon>Gammaproteobacteria</taxon>
        <taxon>Lysobacterales</taxon>
        <taxon>Lysobacteraceae</taxon>
        <taxon>Xanthomonas</taxon>
        <taxon>Xanthomonas translucens group</taxon>
    </lineage>
</organism>
<proteinExistence type="predicted"/>
<dbReference type="EMBL" id="JBKAMQ010000002">
    <property type="protein sequence ID" value="MFN6506874.1"/>
    <property type="molecule type" value="Genomic_DNA"/>
</dbReference>
<dbReference type="RefSeq" id="WP_230950606.1">
    <property type="nucleotide sequence ID" value="NZ_CP064001.1"/>
</dbReference>
<comment type="caution">
    <text evidence="1">The sequence shown here is derived from an EMBL/GenBank/DDBJ whole genome shotgun (WGS) entry which is preliminary data.</text>
</comment>
<evidence type="ECO:0000313" key="2">
    <source>
        <dbReference type="Proteomes" id="UP001635788"/>
    </source>
</evidence>
<sequence>MNVKKSFAQQLSTIRQPLDDGKTYSERGAENRSKVEAALSRMATVLNSYPNVETLRKEDTVVLFNDQGTVNTLLSKASLDSRLICRREAVAGSLRATT</sequence>
<evidence type="ECO:0000313" key="1">
    <source>
        <dbReference type="EMBL" id="MFN6506874.1"/>
    </source>
</evidence>